<gene>
    <name evidence="2" type="ORF">M998_0231</name>
</gene>
<reference evidence="2 3" key="1">
    <citation type="submission" date="2016-04" db="EMBL/GenBank/DDBJ databases">
        <title>ATOL: Assembling a taxonomically balanced genome-scale reconstruction of the evolutionary history of the Enterobacteriaceae.</title>
        <authorList>
            <person name="Plunkett G.III."/>
            <person name="Neeno-Eckwall E.C."/>
            <person name="Glasner J.D."/>
            <person name="Perna N.T."/>
        </authorList>
    </citation>
    <scope>NUCLEOTIDE SEQUENCE [LARGE SCALE GENOMIC DNA]</scope>
    <source>
        <strain evidence="2 3">ATCC 35613</strain>
    </source>
</reference>
<sequence>MLVKNVTLNDTSLDFLVEDGVDKERQDNHFTILIGKNASGKSEVLKEVCHLLIRSQIKDDFSSVYVDILDHYLDRNYKNTLHRGEKNISSELELINDGKAFKYKYIRTDEKREFINYLGQKEYIKEQVFRHCFGVTDEESNKVTAPKNNNIIAVSSGQFDKFPVLQSMGLSSETGINYSYVGVQNDRLSSRYDSVLSLKVGEIGHAIVKFSVESKTINLSSLLNTLGFSGKVKLKYEINKHMLSSDFREQDKLLINGTRYSSVGLGNNDSKLKDEDILSFKQALSYFNELHPSNHENLGMIEIDLLGENVSFEATHLYYAAKLNALEIKDVLFDGEHGSSSSSLLLASSGQINLLNIFFGISSCIKDNSLILIDEPEISLHADWQIKFIPLVREVFSKYKGCHYIIATHAPMIISNVRSSHSSILNMTTGDTISSKEFSNQSSDYINSYLFETPGPKNETINREVVSLLSAISKRKKLTESNIKKARLLIKWSYELIDGDPTKELVNILEEALEVYSYDS</sequence>
<dbReference type="PANTHER" id="PTHR43581">
    <property type="entry name" value="ATP/GTP PHOSPHATASE"/>
    <property type="match status" value="1"/>
</dbReference>
<dbReference type="InterPro" id="IPR051396">
    <property type="entry name" value="Bact_Antivir_Def_Nuclease"/>
</dbReference>
<dbReference type="Proteomes" id="UP000078224">
    <property type="component" value="Unassembled WGS sequence"/>
</dbReference>
<organism evidence="2 3">
    <name type="scientific">Providencia heimbachae ATCC 35613</name>
    <dbReference type="NCBI Taxonomy" id="1354272"/>
    <lineage>
        <taxon>Bacteria</taxon>
        <taxon>Pseudomonadati</taxon>
        <taxon>Pseudomonadota</taxon>
        <taxon>Gammaproteobacteria</taxon>
        <taxon>Enterobacterales</taxon>
        <taxon>Morganellaceae</taxon>
        <taxon>Providencia</taxon>
    </lineage>
</organism>
<dbReference type="InterPro" id="IPR041685">
    <property type="entry name" value="AAA_GajA/Old/RecF-like"/>
</dbReference>
<feature type="domain" description="Endonuclease GajA/Old nuclease/RecF-like AAA" evidence="1">
    <location>
        <begin position="27"/>
        <end position="414"/>
    </location>
</feature>
<keyword evidence="2" id="KW-0067">ATP-binding</keyword>
<evidence type="ECO:0000313" key="3">
    <source>
        <dbReference type="Proteomes" id="UP000078224"/>
    </source>
</evidence>
<dbReference type="GO" id="GO:0016887">
    <property type="term" value="F:ATP hydrolysis activity"/>
    <property type="evidence" value="ECO:0007669"/>
    <property type="project" value="InterPro"/>
</dbReference>
<keyword evidence="2" id="KW-0547">Nucleotide-binding</keyword>
<dbReference type="SUPFAM" id="SSF52540">
    <property type="entry name" value="P-loop containing nucleoside triphosphate hydrolases"/>
    <property type="match status" value="1"/>
</dbReference>
<dbReference type="InterPro" id="IPR027417">
    <property type="entry name" value="P-loop_NTPase"/>
</dbReference>
<dbReference type="PATRIC" id="fig|1354272.4.peg.238"/>
<protein>
    <submittedName>
        <fullName evidence="2">Putative ATP-binding protein</fullName>
    </submittedName>
</protein>
<evidence type="ECO:0000259" key="1">
    <source>
        <dbReference type="Pfam" id="PF13175"/>
    </source>
</evidence>
<proteinExistence type="predicted"/>
<dbReference type="PANTHER" id="PTHR43581:SF2">
    <property type="entry name" value="EXCINUCLEASE ATPASE SUBUNIT"/>
    <property type="match status" value="1"/>
</dbReference>
<dbReference type="Pfam" id="PF13175">
    <property type="entry name" value="AAA_15"/>
    <property type="match status" value="1"/>
</dbReference>
<dbReference type="Gene3D" id="3.40.50.300">
    <property type="entry name" value="P-loop containing nucleotide triphosphate hydrolases"/>
    <property type="match status" value="2"/>
</dbReference>
<keyword evidence="3" id="KW-1185">Reference proteome</keyword>
<dbReference type="AlphaFoldDB" id="A0A1B7K3T7"/>
<dbReference type="RefSeq" id="WP_068907166.1">
    <property type="nucleotide sequence ID" value="NZ_LXEW01000006.1"/>
</dbReference>
<dbReference type="EMBL" id="LXEW01000006">
    <property type="protein sequence ID" value="OAT54807.1"/>
    <property type="molecule type" value="Genomic_DNA"/>
</dbReference>
<name>A0A1B7K3T7_9GAMM</name>
<comment type="caution">
    <text evidence="2">The sequence shown here is derived from an EMBL/GenBank/DDBJ whole genome shotgun (WGS) entry which is preliminary data.</text>
</comment>
<dbReference type="OrthoDB" id="7024727at2"/>
<dbReference type="GO" id="GO:0005524">
    <property type="term" value="F:ATP binding"/>
    <property type="evidence" value="ECO:0007669"/>
    <property type="project" value="UniProtKB-KW"/>
</dbReference>
<evidence type="ECO:0000313" key="2">
    <source>
        <dbReference type="EMBL" id="OAT54807.1"/>
    </source>
</evidence>
<accession>A0A1B7K3T7</accession>